<dbReference type="AlphaFoldDB" id="A0A0A9CAI7"/>
<accession>A0A0A9CAI7</accession>
<dbReference type="EMBL" id="GBRH01226427">
    <property type="protein sequence ID" value="JAD71468.1"/>
    <property type="molecule type" value="Transcribed_RNA"/>
</dbReference>
<evidence type="ECO:0000313" key="1">
    <source>
        <dbReference type="EMBL" id="JAD71468.1"/>
    </source>
</evidence>
<sequence length="26" mass="2957">MSEFIAAAWSLYSSLLRSDRRQRAAA</sequence>
<proteinExistence type="predicted"/>
<protein>
    <submittedName>
        <fullName evidence="1">Uncharacterized protein</fullName>
    </submittedName>
</protein>
<reference evidence="1" key="1">
    <citation type="submission" date="2014-09" db="EMBL/GenBank/DDBJ databases">
        <authorList>
            <person name="Magalhaes I.L.F."/>
            <person name="Oliveira U."/>
            <person name="Santos F.R."/>
            <person name="Vidigal T.H.D.A."/>
            <person name="Brescovit A.D."/>
            <person name="Santos A.J."/>
        </authorList>
    </citation>
    <scope>NUCLEOTIDE SEQUENCE</scope>
    <source>
        <tissue evidence="1">Shoot tissue taken approximately 20 cm above the soil surface</tissue>
    </source>
</reference>
<reference evidence="1" key="2">
    <citation type="journal article" date="2015" name="Data Brief">
        <title>Shoot transcriptome of the giant reed, Arundo donax.</title>
        <authorList>
            <person name="Barrero R.A."/>
            <person name="Guerrero F.D."/>
            <person name="Moolhuijzen P."/>
            <person name="Goolsby J.A."/>
            <person name="Tidwell J."/>
            <person name="Bellgard S.E."/>
            <person name="Bellgard M.I."/>
        </authorList>
    </citation>
    <scope>NUCLEOTIDE SEQUENCE</scope>
    <source>
        <tissue evidence="1">Shoot tissue taken approximately 20 cm above the soil surface</tissue>
    </source>
</reference>
<name>A0A0A9CAI7_ARUDO</name>
<organism evidence="1">
    <name type="scientific">Arundo donax</name>
    <name type="common">Giant reed</name>
    <name type="synonym">Donax arundinaceus</name>
    <dbReference type="NCBI Taxonomy" id="35708"/>
    <lineage>
        <taxon>Eukaryota</taxon>
        <taxon>Viridiplantae</taxon>
        <taxon>Streptophyta</taxon>
        <taxon>Embryophyta</taxon>
        <taxon>Tracheophyta</taxon>
        <taxon>Spermatophyta</taxon>
        <taxon>Magnoliopsida</taxon>
        <taxon>Liliopsida</taxon>
        <taxon>Poales</taxon>
        <taxon>Poaceae</taxon>
        <taxon>PACMAD clade</taxon>
        <taxon>Arundinoideae</taxon>
        <taxon>Arundineae</taxon>
        <taxon>Arundo</taxon>
    </lineage>
</organism>